<keyword evidence="4 11" id="KW-1003">Cell membrane</keyword>
<evidence type="ECO:0000256" key="4">
    <source>
        <dbReference type="ARBA" id="ARBA00022475"/>
    </source>
</evidence>
<comment type="catalytic activity">
    <reaction evidence="11">
        <text>all-trans-octaprenyl diphosphate + 4-hydroxybenzoate = 4-hydroxy-3-(all-trans-octaprenyl)benzoate + diphosphate</text>
        <dbReference type="Rhea" id="RHEA:27782"/>
        <dbReference type="ChEBI" id="CHEBI:1617"/>
        <dbReference type="ChEBI" id="CHEBI:17879"/>
        <dbReference type="ChEBI" id="CHEBI:33019"/>
        <dbReference type="ChEBI" id="CHEBI:57711"/>
        <dbReference type="EC" id="2.5.1.39"/>
    </reaction>
</comment>
<keyword evidence="9 11" id="KW-1133">Transmembrane helix</keyword>
<comment type="pathway">
    <text evidence="11">Cofactor biosynthesis; ubiquinone biosynthesis.</text>
</comment>
<evidence type="ECO:0000256" key="2">
    <source>
        <dbReference type="ARBA" id="ARBA00004141"/>
    </source>
</evidence>
<feature type="transmembrane region" description="Helical" evidence="11">
    <location>
        <begin position="221"/>
        <end position="245"/>
    </location>
</feature>
<dbReference type="PROSITE" id="PS00943">
    <property type="entry name" value="UBIA"/>
    <property type="match status" value="1"/>
</dbReference>
<feature type="transmembrane region" description="Helical" evidence="11">
    <location>
        <begin position="137"/>
        <end position="156"/>
    </location>
</feature>
<sequence>MRLGSYFRLMRFHKPVGILLLWFPTAWALWIANNNNPPVQLIAYFLLGTVFMRAAGCVVNDIADRNIDKHVKRTKERPLTCGEVNLAEALILLLILLFAALLIVMQLPAACFYYALFAVVITVLYPFCKRFLQAPQLVLGLAFSMGIPMAFSASHALFDYRFVLLLAINFAWIIAYDTMYAMVDRADDLRIGVKSTAIFFADYDRMAILFLQISFHSSWLVLAYFMHLSSLFYAGWGLAALVLLYQQQLVNSRIEKACFKAFSCNNWYGLIMWLGIIAH</sequence>
<keyword evidence="11" id="KW-0460">Magnesium</keyword>
<feature type="transmembrane region" description="Helical" evidence="11">
    <location>
        <begin position="111"/>
        <end position="128"/>
    </location>
</feature>
<accession>A0A433JKV6</accession>
<evidence type="ECO:0000256" key="11">
    <source>
        <dbReference type="HAMAP-Rule" id="MF_01635"/>
    </source>
</evidence>
<dbReference type="InterPro" id="IPR006370">
    <property type="entry name" value="HB_polyprenyltransferase-like"/>
</dbReference>
<dbReference type="FunFam" id="1.20.120.1780:FF:000001">
    <property type="entry name" value="4-hydroxybenzoate octaprenyltransferase"/>
    <property type="match status" value="1"/>
</dbReference>
<dbReference type="FunFam" id="1.10.357.140:FF:000008">
    <property type="entry name" value="4-hydroxybenzoate octaprenyltransferase"/>
    <property type="match status" value="1"/>
</dbReference>
<dbReference type="InterPro" id="IPR044878">
    <property type="entry name" value="UbiA_sf"/>
</dbReference>
<dbReference type="PANTHER" id="PTHR11048:SF28">
    <property type="entry name" value="4-HYDROXYBENZOATE POLYPRENYLTRANSFERASE, MITOCHONDRIAL"/>
    <property type="match status" value="1"/>
</dbReference>
<evidence type="ECO:0000256" key="7">
    <source>
        <dbReference type="ARBA" id="ARBA00022688"/>
    </source>
</evidence>
<dbReference type="Gene3D" id="1.20.120.1780">
    <property type="entry name" value="UbiA prenyltransferase"/>
    <property type="match status" value="1"/>
</dbReference>
<dbReference type="RefSeq" id="WP_126953517.1">
    <property type="nucleotide sequence ID" value="NZ_RZGR01000006.1"/>
</dbReference>
<dbReference type="Proteomes" id="UP000288012">
    <property type="component" value="Unassembled WGS sequence"/>
</dbReference>
<dbReference type="Pfam" id="PF01040">
    <property type="entry name" value="UbiA"/>
    <property type="match status" value="1"/>
</dbReference>
<feature type="transmembrane region" description="Helical" evidence="11">
    <location>
        <begin position="195"/>
        <end position="215"/>
    </location>
</feature>
<dbReference type="GO" id="GO:0006744">
    <property type="term" value="P:ubiquinone biosynthetic process"/>
    <property type="evidence" value="ECO:0007669"/>
    <property type="project" value="UniProtKB-UniRule"/>
</dbReference>
<protein>
    <recommendedName>
        <fullName evidence="11 12">4-hydroxybenzoate octaprenyltransferase</fullName>
        <ecNumber evidence="11 12">2.5.1.39</ecNumber>
    </recommendedName>
    <alternativeName>
        <fullName evidence="11">4-HB polyprenyltransferase</fullName>
    </alternativeName>
</protein>
<feature type="transmembrane region" description="Helical" evidence="11">
    <location>
        <begin position="84"/>
        <end position="105"/>
    </location>
</feature>
<evidence type="ECO:0000256" key="6">
    <source>
        <dbReference type="ARBA" id="ARBA00022679"/>
    </source>
</evidence>
<dbReference type="HAMAP" id="MF_01635">
    <property type="entry name" value="UbiA"/>
    <property type="match status" value="1"/>
</dbReference>
<evidence type="ECO:0000313" key="14">
    <source>
        <dbReference type="Proteomes" id="UP000288012"/>
    </source>
</evidence>
<evidence type="ECO:0000256" key="3">
    <source>
        <dbReference type="ARBA" id="ARBA00005985"/>
    </source>
</evidence>
<dbReference type="AlphaFoldDB" id="A0A433JKV6"/>
<dbReference type="InterPro" id="IPR039653">
    <property type="entry name" value="Prenyltransferase"/>
</dbReference>
<keyword evidence="10 11" id="KW-0472">Membrane</keyword>
<comment type="subcellular location">
    <subcellularLocation>
        <location evidence="11">Cell inner membrane</location>
        <topology evidence="11">Multi-pass membrane protein</topology>
    </subcellularLocation>
    <subcellularLocation>
        <location evidence="2">Membrane</location>
        <topology evidence="2">Multi-pass membrane protein</topology>
    </subcellularLocation>
</comment>
<evidence type="ECO:0000256" key="8">
    <source>
        <dbReference type="ARBA" id="ARBA00022692"/>
    </source>
</evidence>
<evidence type="ECO:0000256" key="9">
    <source>
        <dbReference type="ARBA" id="ARBA00022989"/>
    </source>
</evidence>
<dbReference type="CDD" id="cd13959">
    <property type="entry name" value="PT_UbiA_COQ2"/>
    <property type="match status" value="1"/>
</dbReference>
<evidence type="ECO:0000256" key="12">
    <source>
        <dbReference type="NCBIfam" id="TIGR01474"/>
    </source>
</evidence>
<keyword evidence="6 11" id="KW-0808">Transferase</keyword>
<dbReference type="GO" id="GO:0008412">
    <property type="term" value="F:4-hydroxybenzoate polyprenyltransferase activity"/>
    <property type="evidence" value="ECO:0007669"/>
    <property type="project" value="UniProtKB-UniRule"/>
</dbReference>
<keyword evidence="7 11" id="KW-0831">Ubiquinone biosynthesis</keyword>
<reference evidence="13 14" key="1">
    <citation type="submission" date="2018-12" db="EMBL/GenBank/DDBJ databases">
        <title>Legionella sp,whole genome shotgun sequence.</title>
        <authorList>
            <person name="Wu H."/>
        </authorList>
    </citation>
    <scope>NUCLEOTIDE SEQUENCE [LARGE SCALE GENOMIC DNA]</scope>
    <source>
        <strain evidence="14">km714</strain>
    </source>
</reference>
<comment type="function">
    <text evidence="11">Catalyzes the prenylation of para-hydroxybenzoate (PHB) with an all-trans polyprenyl group. Mediates the second step in the final reaction sequence of ubiquinone-8 (UQ-8) biosynthesis, which is the condensation of the polyisoprenoid side chain with PHB, generating the first membrane-bound Q intermediate 3-octaprenyl-4-hydroxybenzoate.</text>
</comment>
<organism evidence="13 14">
    <name type="scientific">Legionella septentrionalis</name>
    <dbReference type="NCBI Taxonomy" id="2498109"/>
    <lineage>
        <taxon>Bacteria</taxon>
        <taxon>Pseudomonadati</taxon>
        <taxon>Pseudomonadota</taxon>
        <taxon>Gammaproteobacteria</taxon>
        <taxon>Legionellales</taxon>
        <taxon>Legionellaceae</taxon>
        <taxon>Legionella</taxon>
    </lineage>
</organism>
<dbReference type="Gene3D" id="1.10.357.140">
    <property type="entry name" value="UbiA prenyltransferase"/>
    <property type="match status" value="1"/>
</dbReference>
<keyword evidence="8 11" id="KW-0812">Transmembrane</keyword>
<name>A0A433JKV6_9GAMM</name>
<evidence type="ECO:0000256" key="5">
    <source>
        <dbReference type="ARBA" id="ARBA00022519"/>
    </source>
</evidence>
<feature type="transmembrane region" description="Helical" evidence="11">
    <location>
        <begin position="162"/>
        <end position="183"/>
    </location>
</feature>
<keyword evidence="5 11" id="KW-0997">Cell inner membrane</keyword>
<comment type="cofactor">
    <cofactor evidence="1 11">
        <name>Mg(2+)</name>
        <dbReference type="ChEBI" id="CHEBI:18420"/>
    </cofactor>
</comment>
<feature type="transmembrane region" description="Helical" evidence="11">
    <location>
        <begin position="257"/>
        <end position="278"/>
    </location>
</feature>
<comment type="caution">
    <text evidence="13">The sequence shown here is derived from an EMBL/GenBank/DDBJ whole genome shotgun (WGS) entry which is preliminary data.</text>
</comment>
<dbReference type="PANTHER" id="PTHR11048">
    <property type="entry name" value="PRENYLTRANSFERASES"/>
    <property type="match status" value="1"/>
</dbReference>
<evidence type="ECO:0000313" key="13">
    <source>
        <dbReference type="EMBL" id="RUQ89717.1"/>
    </source>
</evidence>
<dbReference type="OrthoDB" id="9782418at2"/>
<evidence type="ECO:0000256" key="10">
    <source>
        <dbReference type="ARBA" id="ARBA00023136"/>
    </source>
</evidence>
<dbReference type="UniPathway" id="UPA00232"/>
<dbReference type="EMBL" id="RZGR01000006">
    <property type="protein sequence ID" value="RUQ89717.1"/>
    <property type="molecule type" value="Genomic_DNA"/>
</dbReference>
<feature type="transmembrane region" description="Helical" evidence="11">
    <location>
        <begin position="44"/>
        <end position="63"/>
    </location>
</feature>
<evidence type="ECO:0000256" key="1">
    <source>
        <dbReference type="ARBA" id="ARBA00001946"/>
    </source>
</evidence>
<dbReference type="InterPro" id="IPR030470">
    <property type="entry name" value="UbiA_prenylTrfase_CS"/>
</dbReference>
<dbReference type="InterPro" id="IPR000537">
    <property type="entry name" value="UbiA_prenyltransferase"/>
</dbReference>
<gene>
    <name evidence="11" type="primary">ubiA</name>
    <name evidence="13" type="ORF">EKM59_02865</name>
</gene>
<dbReference type="NCBIfam" id="TIGR01474">
    <property type="entry name" value="ubiA_proteo"/>
    <property type="match status" value="1"/>
</dbReference>
<comment type="similarity">
    <text evidence="3 11">Belongs to the UbiA prenyltransferase family.</text>
</comment>
<dbReference type="EC" id="2.5.1.39" evidence="11 12"/>
<proteinExistence type="inferred from homology"/>
<dbReference type="GO" id="GO:0005886">
    <property type="term" value="C:plasma membrane"/>
    <property type="evidence" value="ECO:0007669"/>
    <property type="project" value="UniProtKB-SubCell"/>
</dbReference>
<keyword evidence="14" id="KW-1185">Reference proteome</keyword>